<evidence type="ECO:0000313" key="2">
    <source>
        <dbReference type="EMBL" id="MFB5189132.1"/>
    </source>
</evidence>
<dbReference type="InterPro" id="IPR008811">
    <property type="entry name" value="Glycosyl_hydrolases_36"/>
</dbReference>
<comment type="caution">
    <text evidence="2">The sequence shown here is derived from an EMBL/GenBank/DDBJ whole genome shotgun (WGS) entry which is preliminary data.</text>
</comment>
<name>A0ABV5AAB4_9BACL</name>
<dbReference type="EMBL" id="JBDXSU010000002">
    <property type="protein sequence ID" value="MFB5189132.1"/>
    <property type="molecule type" value="Genomic_DNA"/>
</dbReference>
<dbReference type="PANTHER" id="PTHR31268:SF32">
    <property type="entry name" value="GALACTINOL--SUCROSE GALACTOSYLTRANSFERASE 2-RELATED"/>
    <property type="match status" value="1"/>
</dbReference>
<dbReference type="Proteomes" id="UP001579974">
    <property type="component" value="Unassembled WGS sequence"/>
</dbReference>
<dbReference type="InterPro" id="IPR017853">
    <property type="entry name" value="GH"/>
</dbReference>
<dbReference type="RefSeq" id="WP_275472723.1">
    <property type="nucleotide sequence ID" value="NZ_CP162940.1"/>
</dbReference>
<accession>A0ABV5AAB4</accession>
<organism evidence="2 3">
    <name type="scientific">Alicyclobacillus fastidiosus</name>
    <dbReference type="NCBI Taxonomy" id="392011"/>
    <lineage>
        <taxon>Bacteria</taxon>
        <taxon>Bacillati</taxon>
        <taxon>Bacillota</taxon>
        <taxon>Bacilli</taxon>
        <taxon>Bacillales</taxon>
        <taxon>Alicyclobacillaceae</taxon>
        <taxon>Alicyclobacillus</taxon>
    </lineage>
</organism>
<gene>
    <name evidence="2" type="ORF">KKP3000_002131</name>
</gene>
<keyword evidence="3" id="KW-1185">Reference proteome</keyword>
<dbReference type="PANTHER" id="PTHR31268">
    <property type="match status" value="1"/>
</dbReference>
<proteinExistence type="predicted"/>
<dbReference type="InterPro" id="IPR013785">
    <property type="entry name" value="Aldolase_TIM"/>
</dbReference>
<evidence type="ECO:0000313" key="3">
    <source>
        <dbReference type="Proteomes" id="UP001579974"/>
    </source>
</evidence>
<keyword evidence="1" id="KW-0119">Carbohydrate metabolism</keyword>
<dbReference type="Pfam" id="PF05691">
    <property type="entry name" value="Raffinose_syn"/>
    <property type="match status" value="2"/>
</dbReference>
<protein>
    <submittedName>
        <fullName evidence="2">Sip1-related alpha-galactosidase</fullName>
    </submittedName>
</protein>
<evidence type="ECO:0000256" key="1">
    <source>
        <dbReference type="ARBA" id="ARBA00023277"/>
    </source>
</evidence>
<sequence length="721" mass="79831">MFRVVEEQGTLTVLHHDRPLLRKMTVWTTSDGDGSGQLTLQAVSLEQGAGRLGEEASYTCAYADSTGQSVVTLTFHSSANTLSARVDAVLPSESAIKRHKHYDAWRAIVIRVGDIGEVSGLVASYQHKDWWTRPSFHPDIRKLPPRTQSLLWQARHGNAYLLPVCDDVYRTDLSGTNDGLEIRLFSADGGHNACHSLAFVLGAGDDPFQLVEDTTRTAAKRLNVPVPHRLEKRYPEVFEYLGWCSWDAFYHEVNQTGVLAKVQELISFGVPVKWLMIDDGWLSVRRERLHALVPDEHKFPNGFGELTEQLKGQYGISWVGVWHTLFGYWGGIDEESPLARDAQPYLYATDNGHTVPYPDPVKGFGFWNMWHKRLREQGIDFVKVDGQSGVQNFFAHSMAVGKAAAHSHAALEASVATHFCTTVINCMGMAAENFWHRPISAVSRSSDDFVPNEEGSFVEHVLQNVYNSVYHGQLYWGDWDMFWTVHPQSVHHAVLRAVSGGPIYVSDPVGKTDPQNIWPLILNDGRILRCDQPGLPTADCLFTDPRDSGRPLKVWNTANGSGVVAAFHLGEQDAVVSGQVGPQDISGLSGQRFAIYDHFQRTVQFVDRDQRIDFALAADEFALYLVVPVEHTCEPLGLIDKYISSAAISYTHHASDRTLVCLAGGGTFAFLSQSVPKAVRVNGCEQEVTLLGPDSGLYVVDCQKASGQVEVEVLYPAGGES</sequence>
<dbReference type="SUPFAM" id="SSF51445">
    <property type="entry name" value="(Trans)glycosidases"/>
    <property type="match status" value="1"/>
</dbReference>
<dbReference type="Gene3D" id="3.20.20.70">
    <property type="entry name" value="Aldolase class I"/>
    <property type="match status" value="1"/>
</dbReference>
<reference evidence="2 3" key="1">
    <citation type="journal article" date="2024" name="Int. J. Mol. Sci.">
        <title>Exploration of Alicyclobacillus spp. Genome in Search of Antibiotic Resistance.</title>
        <authorList>
            <person name="Bucka-Kolendo J."/>
            <person name="Kiousi D.E."/>
            <person name="Dekowska A."/>
            <person name="Mikolajczuk-Szczyrba A."/>
            <person name="Karadedos D.M."/>
            <person name="Michael P."/>
            <person name="Galanis A."/>
            <person name="Sokolowska B."/>
        </authorList>
    </citation>
    <scope>NUCLEOTIDE SEQUENCE [LARGE SCALE GENOMIC DNA]</scope>
    <source>
        <strain evidence="2 3">KKP 3000</strain>
    </source>
</reference>